<dbReference type="InterPro" id="IPR035909">
    <property type="entry name" value="CheB_C"/>
</dbReference>
<dbReference type="PANTHER" id="PTHR42872">
    <property type="entry name" value="PROTEIN-GLUTAMATE METHYLESTERASE/PROTEIN-GLUTAMINE GLUTAMINASE"/>
    <property type="match status" value="1"/>
</dbReference>
<evidence type="ECO:0000313" key="7">
    <source>
        <dbReference type="Proteomes" id="UP000029868"/>
    </source>
</evidence>
<dbReference type="AlphaFoldDB" id="A0A099KWB8"/>
<dbReference type="InterPro" id="IPR000673">
    <property type="entry name" value="Sig_transdc_resp-reg_Me-estase"/>
</dbReference>
<dbReference type="GO" id="GO:0000156">
    <property type="term" value="F:phosphorelay response regulator activity"/>
    <property type="evidence" value="ECO:0007669"/>
    <property type="project" value="InterPro"/>
</dbReference>
<comment type="catalytic activity">
    <reaction evidence="3">
        <text>[protein]-L-glutamate 5-O-methyl ester + H2O = L-glutamyl-[protein] + methanol + H(+)</text>
        <dbReference type="Rhea" id="RHEA:23236"/>
        <dbReference type="Rhea" id="RHEA-COMP:10208"/>
        <dbReference type="Rhea" id="RHEA-COMP:10311"/>
        <dbReference type="ChEBI" id="CHEBI:15377"/>
        <dbReference type="ChEBI" id="CHEBI:15378"/>
        <dbReference type="ChEBI" id="CHEBI:17790"/>
        <dbReference type="ChEBI" id="CHEBI:29973"/>
        <dbReference type="ChEBI" id="CHEBI:82795"/>
        <dbReference type="EC" id="3.1.1.61"/>
    </reaction>
</comment>
<comment type="caution">
    <text evidence="6">The sequence shown here is derived from an EMBL/GenBank/DDBJ whole genome shotgun (WGS) entry which is preliminary data.</text>
</comment>
<dbReference type="EMBL" id="JQEC01000021">
    <property type="protein sequence ID" value="KGJ93948.1"/>
    <property type="molecule type" value="Genomic_DNA"/>
</dbReference>
<dbReference type="PROSITE" id="PS50122">
    <property type="entry name" value="CHEB"/>
    <property type="match status" value="1"/>
</dbReference>
<dbReference type="EC" id="3.1.1.61" evidence="2"/>
<dbReference type="Gene3D" id="3.40.50.180">
    <property type="entry name" value="Methylesterase CheB, C-terminal domain"/>
    <property type="match status" value="1"/>
</dbReference>
<dbReference type="Proteomes" id="UP000029868">
    <property type="component" value="Unassembled WGS sequence"/>
</dbReference>
<dbReference type="PATRIC" id="fig|28229.3.peg.2126"/>
<dbReference type="RefSeq" id="WP_033082156.1">
    <property type="nucleotide sequence ID" value="NZ_JQEC01000021.1"/>
</dbReference>
<dbReference type="SUPFAM" id="SSF52738">
    <property type="entry name" value="Methylesterase CheB, C-terminal domain"/>
    <property type="match status" value="1"/>
</dbReference>
<feature type="domain" description="CheB-type methylesterase" evidence="5">
    <location>
        <begin position="2"/>
        <end position="186"/>
    </location>
</feature>
<evidence type="ECO:0000256" key="3">
    <source>
        <dbReference type="ARBA" id="ARBA00048267"/>
    </source>
</evidence>
<keyword evidence="4" id="KW-0145">Chemotaxis</keyword>
<feature type="active site" evidence="4">
    <location>
        <position position="41"/>
    </location>
</feature>
<gene>
    <name evidence="6" type="ORF">GAB14E_2503</name>
</gene>
<dbReference type="PANTHER" id="PTHR42872:SF3">
    <property type="entry name" value="PROTEIN-GLUTAMATE METHYLESTERASE_PROTEIN-GLUTAMINE GLUTAMINASE 1"/>
    <property type="match status" value="1"/>
</dbReference>
<dbReference type="GO" id="GO:0006935">
    <property type="term" value="P:chemotaxis"/>
    <property type="evidence" value="ECO:0007669"/>
    <property type="project" value="UniProtKB-UniRule"/>
</dbReference>
<keyword evidence="1 4" id="KW-0378">Hydrolase</keyword>
<organism evidence="6 7">
    <name type="scientific">Colwellia psychrerythraea</name>
    <name type="common">Vibrio psychroerythus</name>
    <dbReference type="NCBI Taxonomy" id="28229"/>
    <lineage>
        <taxon>Bacteria</taxon>
        <taxon>Pseudomonadati</taxon>
        <taxon>Pseudomonadota</taxon>
        <taxon>Gammaproteobacteria</taxon>
        <taxon>Alteromonadales</taxon>
        <taxon>Colwelliaceae</taxon>
        <taxon>Colwellia</taxon>
    </lineage>
</organism>
<protein>
    <recommendedName>
        <fullName evidence="2">protein-glutamate methylesterase</fullName>
        <ecNumber evidence="2">3.1.1.61</ecNumber>
    </recommendedName>
</protein>
<dbReference type="Pfam" id="PF01339">
    <property type="entry name" value="CheB_methylest"/>
    <property type="match status" value="1"/>
</dbReference>
<evidence type="ECO:0000313" key="6">
    <source>
        <dbReference type="EMBL" id="KGJ93948.1"/>
    </source>
</evidence>
<feature type="active site" evidence="4">
    <location>
        <position position="14"/>
    </location>
</feature>
<dbReference type="GO" id="GO:0008984">
    <property type="term" value="F:protein-glutamate methylesterase activity"/>
    <property type="evidence" value="ECO:0007669"/>
    <property type="project" value="UniProtKB-EC"/>
</dbReference>
<dbReference type="GO" id="GO:0005737">
    <property type="term" value="C:cytoplasm"/>
    <property type="evidence" value="ECO:0007669"/>
    <property type="project" value="InterPro"/>
</dbReference>
<proteinExistence type="predicted"/>
<evidence type="ECO:0000256" key="4">
    <source>
        <dbReference type="PROSITE-ProRule" id="PRU00050"/>
    </source>
</evidence>
<dbReference type="CDD" id="cd16433">
    <property type="entry name" value="CheB"/>
    <property type="match status" value="1"/>
</dbReference>
<evidence type="ECO:0000259" key="5">
    <source>
        <dbReference type="PROSITE" id="PS50122"/>
    </source>
</evidence>
<evidence type="ECO:0000256" key="2">
    <source>
        <dbReference type="ARBA" id="ARBA00039140"/>
    </source>
</evidence>
<sequence>MTGSFKHYVFIGGSAGSLAPITQILSNLPDNFYLPITMVIHRSTQSDASLIDHFSDLSKLKVIEVVDKQIITARTIFISPCEYHLQVENDHAFSLCLDGKIHFCRPAIDILFTTAAEVFGKKCIAILCSGSNVDGVSGLLKIKQLGGTTIVQSPQTAKVTVMPKSAIMRGAADMILSPEEILTYLLGLH</sequence>
<accession>A0A099KWB8</accession>
<feature type="active site" evidence="4">
    <location>
        <position position="134"/>
    </location>
</feature>
<reference evidence="6 7" key="1">
    <citation type="submission" date="2014-08" db="EMBL/GenBank/DDBJ databases">
        <title>Genomic and Phenotypic Diversity of Colwellia psychrerythraea strains from Disparate Marine Basins.</title>
        <authorList>
            <person name="Techtmann S.M."/>
            <person name="Stelling S.C."/>
            <person name="Utturkar S.M."/>
            <person name="Alshibli N."/>
            <person name="Harris A."/>
            <person name="Brown S.D."/>
            <person name="Hazen T.C."/>
        </authorList>
    </citation>
    <scope>NUCLEOTIDE SEQUENCE [LARGE SCALE GENOMIC DNA]</scope>
    <source>
        <strain evidence="6 7">GAB14E</strain>
    </source>
</reference>
<dbReference type="OrthoDB" id="9793421at2"/>
<name>A0A099KWB8_COLPS</name>
<evidence type="ECO:0000256" key="1">
    <source>
        <dbReference type="ARBA" id="ARBA00022801"/>
    </source>
</evidence>